<evidence type="ECO:0000256" key="1">
    <source>
        <dbReference type="ARBA" id="ARBA00009670"/>
    </source>
</evidence>
<dbReference type="Proteomes" id="UP001432166">
    <property type="component" value="Chromosome"/>
</dbReference>
<dbReference type="PROSITE" id="PS50011">
    <property type="entry name" value="PROTEIN_KINASE_DOM"/>
    <property type="match status" value="1"/>
</dbReference>
<proteinExistence type="inferred from homology"/>
<name>A0ABZ1JP75_9ACTN</name>
<accession>A0ABZ1JP75</accession>
<feature type="domain" description="Protein kinase" evidence="2">
    <location>
        <begin position="115"/>
        <end position="447"/>
    </location>
</feature>
<sequence length="497" mass="54668">MAERRTRHTARVLARLGMQEVSRATGHRRFQAGGAAEVTSQQQRAQAIRQALEQLGPLYVKIGQILSTRPDLVPDYVREELALLTDQATVRPFATFVPALEAELGPDWRNSFSSFETGRPLGAASLAQVYRATRRDGTPCVVKIQRPGSHGIVFGDMTVLRRASRVIARAAPRFNEVIDTGAMLDVIFRAMGDELDFTREAANMKDARKAAKEFKTIKVPKALVATPRVLVQSLADGQAAHRLKEGELSRKQRKKMAKEFVAYMFKGFFIDRTFHADPHPGNVLISPDGKVHVIDWGMVGRIDRSMSAGMLGTMIGMAYNDGPALAQSWIRMGSTTPWSDIGGFTADIARFVPHITNASLAELNFGVALTTVLTFSTHRGIQTTPNVSIVGKAVANMEGTVRHIHPGLKLSDSIRDALQDILLDMARDLASPEQLAQYGLHTLHALTQGPGQGTRLLNDLADRQLTLHNHTRFHDTRFNKGAFALALLALGRRHRPG</sequence>
<dbReference type="EMBL" id="CP108133">
    <property type="protein sequence ID" value="WTP53432.1"/>
    <property type="molecule type" value="Genomic_DNA"/>
</dbReference>
<dbReference type="InterPro" id="IPR000719">
    <property type="entry name" value="Prot_kinase_dom"/>
</dbReference>
<dbReference type="PANTHER" id="PTHR10566">
    <property type="entry name" value="CHAPERONE-ACTIVITY OF BC1 COMPLEX CABC1 -RELATED"/>
    <property type="match status" value="1"/>
</dbReference>
<dbReference type="RefSeq" id="WP_328939218.1">
    <property type="nucleotide sequence ID" value="NZ_CP108133.1"/>
</dbReference>
<keyword evidence="3" id="KW-0418">Kinase</keyword>
<dbReference type="InterPro" id="IPR011009">
    <property type="entry name" value="Kinase-like_dom_sf"/>
</dbReference>
<comment type="similarity">
    <text evidence="1">Belongs to the protein kinase superfamily. ADCK protein kinase family.</text>
</comment>
<gene>
    <name evidence="3" type="ORF">OG288_37000</name>
</gene>
<reference evidence="3" key="1">
    <citation type="submission" date="2022-10" db="EMBL/GenBank/DDBJ databases">
        <title>The complete genomes of actinobacterial strains from the NBC collection.</title>
        <authorList>
            <person name="Joergensen T.S."/>
            <person name="Alvarez Arevalo M."/>
            <person name="Sterndorff E.B."/>
            <person name="Faurdal D."/>
            <person name="Vuksanovic O."/>
            <person name="Mourched A.-S."/>
            <person name="Charusanti P."/>
            <person name="Shaw S."/>
            <person name="Blin K."/>
            <person name="Weber T."/>
        </authorList>
    </citation>
    <scope>NUCLEOTIDE SEQUENCE</scope>
    <source>
        <strain evidence="3">NBC_00189</strain>
    </source>
</reference>
<keyword evidence="3" id="KW-0808">Transferase</keyword>
<dbReference type="Pfam" id="PF03109">
    <property type="entry name" value="ABC1"/>
    <property type="match status" value="1"/>
</dbReference>
<protein>
    <submittedName>
        <fullName evidence="3">AarF/ABC1/UbiB kinase family protein</fullName>
    </submittedName>
</protein>
<dbReference type="SUPFAM" id="SSF56112">
    <property type="entry name" value="Protein kinase-like (PK-like)"/>
    <property type="match status" value="1"/>
</dbReference>
<dbReference type="CDD" id="cd05121">
    <property type="entry name" value="ABC1_ADCK3-like"/>
    <property type="match status" value="1"/>
</dbReference>
<keyword evidence="4" id="KW-1185">Reference proteome</keyword>
<dbReference type="InterPro" id="IPR050154">
    <property type="entry name" value="UbiB_kinase"/>
</dbReference>
<evidence type="ECO:0000313" key="4">
    <source>
        <dbReference type="Proteomes" id="UP001432166"/>
    </source>
</evidence>
<evidence type="ECO:0000259" key="2">
    <source>
        <dbReference type="PROSITE" id="PS50011"/>
    </source>
</evidence>
<dbReference type="InterPro" id="IPR004147">
    <property type="entry name" value="ABC1_dom"/>
</dbReference>
<dbReference type="PANTHER" id="PTHR10566:SF113">
    <property type="entry name" value="PROTEIN ACTIVITY OF BC1 COMPLEX KINASE 7, CHLOROPLASTIC"/>
    <property type="match status" value="1"/>
</dbReference>
<evidence type="ECO:0000313" key="3">
    <source>
        <dbReference type="EMBL" id="WTP53432.1"/>
    </source>
</evidence>
<organism evidence="3 4">
    <name type="scientific">Streptomyces tauricus</name>
    <dbReference type="NCBI Taxonomy" id="68274"/>
    <lineage>
        <taxon>Bacteria</taxon>
        <taxon>Bacillati</taxon>
        <taxon>Actinomycetota</taxon>
        <taxon>Actinomycetes</taxon>
        <taxon>Kitasatosporales</taxon>
        <taxon>Streptomycetaceae</taxon>
        <taxon>Streptomyces</taxon>
        <taxon>Streptomyces aurantiacus group</taxon>
    </lineage>
</organism>
<dbReference type="GO" id="GO:0016301">
    <property type="term" value="F:kinase activity"/>
    <property type="evidence" value="ECO:0007669"/>
    <property type="project" value="UniProtKB-KW"/>
</dbReference>